<feature type="compositionally biased region" description="Acidic residues" evidence="1">
    <location>
        <begin position="74"/>
        <end position="104"/>
    </location>
</feature>
<evidence type="ECO:0000313" key="2">
    <source>
        <dbReference type="EMBL" id="VDL11692.1"/>
    </source>
</evidence>
<feature type="compositionally biased region" description="Basic and acidic residues" evidence="1">
    <location>
        <begin position="121"/>
        <end position="133"/>
    </location>
</feature>
<organism evidence="4">
    <name type="scientific">Hymenolepis diminuta</name>
    <name type="common">Rat tapeworm</name>
    <dbReference type="NCBI Taxonomy" id="6216"/>
    <lineage>
        <taxon>Eukaryota</taxon>
        <taxon>Metazoa</taxon>
        <taxon>Spiralia</taxon>
        <taxon>Lophotrochozoa</taxon>
        <taxon>Platyhelminthes</taxon>
        <taxon>Cestoda</taxon>
        <taxon>Eucestoda</taxon>
        <taxon>Cyclophyllidea</taxon>
        <taxon>Hymenolepididae</taxon>
        <taxon>Hymenolepis</taxon>
    </lineage>
</organism>
<evidence type="ECO:0000313" key="3">
    <source>
        <dbReference type="Proteomes" id="UP000274504"/>
    </source>
</evidence>
<dbReference type="EMBL" id="UYSG01000006">
    <property type="protein sequence ID" value="VDL11692.1"/>
    <property type="molecule type" value="Genomic_DNA"/>
</dbReference>
<proteinExistence type="predicted"/>
<evidence type="ECO:0000313" key="4">
    <source>
        <dbReference type="WBParaSite" id="HDID_0000007301-mRNA-1"/>
    </source>
</evidence>
<reference evidence="4" key="1">
    <citation type="submission" date="2016-04" db="UniProtKB">
        <authorList>
            <consortium name="WormBaseParasite"/>
        </authorList>
    </citation>
    <scope>IDENTIFICATION</scope>
</reference>
<name>A0A158QBJ1_HYMDI</name>
<dbReference type="Proteomes" id="UP000274504">
    <property type="component" value="Unassembled WGS sequence"/>
</dbReference>
<protein>
    <submittedName>
        <fullName evidence="4">Bromo domain-containing protein</fullName>
    </submittedName>
</protein>
<dbReference type="OrthoDB" id="5148094at2759"/>
<dbReference type="WBParaSite" id="HDID_0000007301-mRNA-1">
    <property type="protein sequence ID" value="HDID_0000007301-mRNA-1"/>
    <property type="gene ID" value="HDID_0000007301"/>
</dbReference>
<gene>
    <name evidence="2" type="ORF">HDID_LOCUS74</name>
</gene>
<sequence>MRLNEHREVTHLIPVDMRSDESITETRFSRTACLPILHVPMEAFLLSDKVEIQQAVYTVEPVKRRARKPMAANSDDEIDSEDEIEENKDYSDDSTADSDQEDENDHLSDESNNENNNVDNCTDKHHREGKPKEGLRRLLPNYYRRPFLQIYQKLENETLSWGSIELDVSKGRRTEEGVGG</sequence>
<reference evidence="2 3" key="2">
    <citation type="submission" date="2018-11" db="EMBL/GenBank/DDBJ databases">
        <authorList>
            <consortium name="Pathogen Informatics"/>
        </authorList>
    </citation>
    <scope>NUCLEOTIDE SEQUENCE [LARGE SCALE GENOMIC DNA]</scope>
</reference>
<feature type="region of interest" description="Disordered" evidence="1">
    <location>
        <begin position="64"/>
        <end position="133"/>
    </location>
</feature>
<evidence type="ECO:0000256" key="1">
    <source>
        <dbReference type="SAM" id="MobiDB-lite"/>
    </source>
</evidence>
<dbReference type="AlphaFoldDB" id="A0A158QBJ1"/>
<accession>A0A158QBJ1</accession>